<dbReference type="Gene3D" id="1.10.443.10">
    <property type="entry name" value="Intergrase catalytic core"/>
    <property type="match status" value="1"/>
</dbReference>
<accession>A0A7V8REG6</accession>
<dbReference type="GO" id="GO:0015074">
    <property type="term" value="P:DNA integration"/>
    <property type="evidence" value="ECO:0007669"/>
    <property type="project" value="UniProtKB-KW"/>
</dbReference>
<name>A0A7V8REG6_9SPHN</name>
<dbReference type="GO" id="GO:0006310">
    <property type="term" value="P:DNA recombination"/>
    <property type="evidence" value="ECO:0007669"/>
    <property type="project" value="UniProtKB-KW"/>
</dbReference>
<sequence>MDIREALGKSGKGHNMARVVQDAKLAKREQRLRLAISKKPHWMTLNEGEHLGYYRGARVSKWVARYRRAGTTENYQERTLAQADDVADANGETILDFKQAQAAARAWFASLERSGGRRSGPYTVSDALDDYMAGFTGKDSANTRRRIEAIVRPQMGHHVIAKLTKDIIADWHRALADAPARLRTAKGADQNYRQTPDTEEARRRRRSSANRILTILKAALNVAYGNSKVGSDDAWRRVKPFPKAETPRLRYLSDDEARRLVNACDPAFRSMVKAALLTGARYSELTGLEVRDFDRQAQTVWLRETKSGTARAVYLEDEGFALFESAAIGKKTGDLIFPRPDGKRWGASQQARPLAAACKKARIDPAGFHDLRRTYGARLALRGVPMAVIAEALGHSDERITRRHYAHLSKSYVADTVRQAVAGLGIVQAENSKVVRIAE</sequence>
<comment type="similarity">
    <text evidence="1">Belongs to the 'phage' integrase family.</text>
</comment>
<comment type="caution">
    <text evidence="7">The sequence shown here is derived from an EMBL/GenBank/DDBJ whole genome shotgun (WGS) entry which is preliminary data.</text>
</comment>
<dbReference type="SUPFAM" id="SSF56349">
    <property type="entry name" value="DNA breaking-rejoining enzymes"/>
    <property type="match status" value="1"/>
</dbReference>
<dbReference type="Gene3D" id="1.10.150.130">
    <property type="match status" value="1"/>
</dbReference>
<evidence type="ECO:0000256" key="3">
    <source>
        <dbReference type="ARBA" id="ARBA00023125"/>
    </source>
</evidence>
<dbReference type="Pfam" id="PF00589">
    <property type="entry name" value="Phage_integrase"/>
    <property type="match status" value="1"/>
</dbReference>
<keyword evidence="8" id="KW-1185">Reference proteome</keyword>
<feature type="domain" description="Tyr recombinase" evidence="6">
    <location>
        <begin position="247"/>
        <end position="418"/>
    </location>
</feature>
<gene>
    <name evidence="7" type="ORF">FG486_11440</name>
</gene>
<reference evidence="7 8" key="1">
    <citation type="journal article" date="1994" name="Int. J. Syst. Bacteriol.">
        <title>Phylogenetic positions of novel aerobic, bacteriochlorophyll a-containing bacteria and description of Roseococcus thiosulfatophilus gen. nov., sp. nov., Erythromicrobium ramosum gen. nov., sp. nov., and Erythrobacter litoralis sp. nov.</title>
        <authorList>
            <person name="Yurkov V."/>
            <person name="Stackebrandt E."/>
            <person name="Holmes A."/>
            <person name="Fuerst J.A."/>
            <person name="Hugenholtz P."/>
            <person name="Golecki J."/>
            <person name="Gad'on N."/>
            <person name="Gorlenko V.M."/>
            <person name="Kompantseva E.I."/>
            <person name="Drews G."/>
        </authorList>
    </citation>
    <scope>NUCLEOTIDE SEQUENCE [LARGE SCALE GENOMIC DNA]</scope>
    <source>
        <strain evidence="7 8">KR-99</strain>
    </source>
</reference>
<protein>
    <submittedName>
        <fullName evidence="7">Site-specific integrase</fullName>
    </submittedName>
</protein>
<feature type="region of interest" description="Disordered" evidence="5">
    <location>
        <begin position="185"/>
        <end position="206"/>
    </location>
</feature>
<dbReference type="PANTHER" id="PTHR30349:SF64">
    <property type="entry name" value="PROPHAGE INTEGRASE INTD-RELATED"/>
    <property type="match status" value="1"/>
</dbReference>
<dbReference type="PROSITE" id="PS51898">
    <property type="entry name" value="TYR_RECOMBINASE"/>
    <property type="match status" value="1"/>
</dbReference>
<evidence type="ECO:0000256" key="4">
    <source>
        <dbReference type="ARBA" id="ARBA00023172"/>
    </source>
</evidence>
<keyword evidence="4" id="KW-0233">DNA recombination</keyword>
<evidence type="ECO:0000256" key="2">
    <source>
        <dbReference type="ARBA" id="ARBA00022908"/>
    </source>
</evidence>
<dbReference type="InterPro" id="IPR013762">
    <property type="entry name" value="Integrase-like_cat_sf"/>
</dbReference>
<evidence type="ECO:0000313" key="8">
    <source>
        <dbReference type="Proteomes" id="UP000589292"/>
    </source>
</evidence>
<dbReference type="InterPro" id="IPR010998">
    <property type="entry name" value="Integrase_recombinase_N"/>
</dbReference>
<dbReference type="EMBL" id="VDES01000002">
    <property type="protein sequence ID" value="MBA1374953.1"/>
    <property type="molecule type" value="Genomic_DNA"/>
</dbReference>
<dbReference type="InterPro" id="IPR050090">
    <property type="entry name" value="Tyrosine_recombinase_XerCD"/>
</dbReference>
<keyword evidence="3" id="KW-0238">DNA-binding</keyword>
<dbReference type="Proteomes" id="UP000589292">
    <property type="component" value="Unassembled WGS sequence"/>
</dbReference>
<dbReference type="InterPro" id="IPR002104">
    <property type="entry name" value="Integrase_catalytic"/>
</dbReference>
<evidence type="ECO:0000256" key="5">
    <source>
        <dbReference type="SAM" id="MobiDB-lite"/>
    </source>
</evidence>
<dbReference type="GO" id="GO:0003677">
    <property type="term" value="F:DNA binding"/>
    <property type="evidence" value="ECO:0007669"/>
    <property type="project" value="UniProtKB-KW"/>
</dbReference>
<evidence type="ECO:0000256" key="1">
    <source>
        <dbReference type="ARBA" id="ARBA00008857"/>
    </source>
</evidence>
<dbReference type="AlphaFoldDB" id="A0A7V8REG6"/>
<dbReference type="InterPro" id="IPR011010">
    <property type="entry name" value="DNA_brk_join_enz"/>
</dbReference>
<dbReference type="CDD" id="cd00796">
    <property type="entry name" value="INT_Rci_Hp1_C"/>
    <property type="match status" value="1"/>
</dbReference>
<dbReference type="PANTHER" id="PTHR30349">
    <property type="entry name" value="PHAGE INTEGRASE-RELATED"/>
    <property type="match status" value="1"/>
</dbReference>
<keyword evidence="2" id="KW-0229">DNA integration</keyword>
<evidence type="ECO:0000259" key="6">
    <source>
        <dbReference type="PROSITE" id="PS51898"/>
    </source>
</evidence>
<organism evidence="7 8">
    <name type="scientific">Sphingomonas ursincola</name>
    <dbReference type="NCBI Taxonomy" id="56361"/>
    <lineage>
        <taxon>Bacteria</taxon>
        <taxon>Pseudomonadati</taxon>
        <taxon>Pseudomonadota</taxon>
        <taxon>Alphaproteobacteria</taxon>
        <taxon>Sphingomonadales</taxon>
        <taxon>Sphingomonadaceae</taxon>
        <taxon>Sphingomonas</taxon>
    </lineage>
</organism>
<proteinExistence type="inferred from homology"/>
<evidence type="ECO:0000313" key="7">
    <source>
        <dbReference type="EMBL" id="MBA1374953.1"/>
    </source>
</evidence>